<evidence type="ECO:0000259" key="2">
    <source>
        <dbReference type="Pfam" id="PF04865"/>
    </source>
</evidence>
<gene>
    <name evidence="5" type="ORF">H8S55_02360</name>
</gene>
<comment type="similarity">
    <text evidence="1">Belongs to the Mu gp47/PBSX XkdT family.</text>
</comment>
<feature type="domain" description="Baseplate J-like C-terminal" evidence="4">
    <location>
        <begin position="268"/>
        <end position="346"/>
    </location>
</feature>
<evidence type="ECO:0000259" key="3">
    <source>
        <dbReference type="Pfam" id="PF26078"/>
    </source>
</evidence>
<evidence type="ECO:0000313" key="5">
    <source>
        <dbReference type="EMBL" id="MBC5716174.1"/>
    </source>
</evidence>
<feature type="domain" description="Baseplate protein J-like barrel" evidence="2">
    <location>
        <begin position="85"/>
        <end position="170"/>
    </location>
</feature>
<proteinExistence type="inferred from homology"/>
<evidence type="ECO:0000259" key="4">
    <source>
        <dbReference type="Pfam" id="PF26079"/>
    </source>
</evidence>
<evidence type="ECO:0000256" key="1">
    <source>
        <dbReference type="ARBA" id="ARBA00038087"/>
    </source>
</evidence>
<dbReference type="InterPro" id="IPR052399">
    <property type="entry name" value="Phage_Baseplate_Assmbl_Protein"/>
</dbReference>
<comment type="caution">
    <text evidence="5">The sequence shown here is derived from an EMBL/GenBank/DDBJ whole genome shotgun (WGS) entry which is preliminary data.</text>
</comment>
<reference evidence="5" key="1">
    <citation type="submission" date="2020-08" db="EMBL/GenBank/DDBJ databases">
        <title>Genome public.</title>
        <authorList>
            <person name="Liu C."/>
            <person name="Sun Q."/>
        </authorList>
    </citation>
    <scope>NUCLEOTIDE SEQUENCE</scope>
    <source>
        <strain evidence="5">BX5</strain>
    </source>
</reference>
<dbReference type="RefSeq" id="WP_186877644.1">
    <property type="nucleotide sequence ID" value="NZ_JACOPN010000001.1"/>
</dbReference>
<keyword evidence="6" id="KW-1185">Reference proteome</keyword>
<sequence length="351" mass="37455">MKSVEEIYREMLDCFAQRTGMRPAEGCDLAARLYAVAAQVYSLYVQAEWLGRQVLPQTAEGEFLDRHAQLRGITRKEAAPAEGVIRFTAGETADTARVIPVGTVCMTAGRVRFETTEEGTIPPGELTAEVPVLAAEAGSAGNVAAGSVVVMAVAPAGVASCTNPEPCTGGADREGDEGLRARVMDSFRRLPNGANAAFYQREALSFPQIVAASVIPRPRGIGTVDVIAATRAGAPDEGLLAQLNDYFQARREIAVEVQVKAPTLAAVAVYVQIKPAEGYTFAQAAETVKARLQAWFTGERLGQGVLRSQLADLMYHCEGVANYNIVSPRKDVAGSPEVLPQLGRVTTEEMK</sequence>
<organism evidence="5 6">
    <name type="scientific">Flintibacter faecis</name>
    <dbReference type="NCBI Taxonomy" id="2763047"/>
    <lineage>
        <taxon>Bacteria</taxon>
        <taxon>Bacillati</taxon>
        <taxon>Bacillota</taxon>
        <taxon>Clostridia</taxon>
        <taxon>Eubacteriales</taxon>
        <taxon>Flintibacter</taxon>
    </lineage>
</organism>
<dbReference type="Pfam" id="PF04865">
    <property type="entry name" value="Baseplate_J"/>
    <property type="match status" value="1"/>
</dbReference>
<dbReference type="Proteomes" id="UP000602260">
    <property type="component" value="Unassembled WGS sequence"/>
</dbReference>
<dbReference type="AlphaFoldDB" id="A0A8J6M190"/>
<dbReference type="PANTHER" id="PTHR37829:SF3">
    <property type="entry name" value="PROTEIN JAYE-RELATED"/>
    <property type="match status" value="1"/>
</dbReference>
<protein>
    <submittedName>
        <fullName evidence="5">Baseplate J/gp47 family protein</fullName>
    </submittedName>
</protein>
<name>A0A8J6M190_9FIRM</name>
<dbReference type="InterPro" id="IPR058530">
    <property type="entry name" value="Baseplate_J-like_C"/>
</dbReference>
<evidence type="ECO:0000313" key="6">
    <source>
        <dbReference type="Proteomes" id="UP000602260"/>
    </source>
</evidence>
<dbReference type="InterPro" id="IPR006949">
    <property type="entry name" value="Barrel_Baseplate_J-like"/>
</dbReference>
<dbReference type="InterPro" id="IPR058531">
    <property type="entry name" value="Baseplate_J_M"/>
</dbReference>
<feature type="domain" description="Baseplate J-like central" evidence="3">
    <location>
        <begin position="191"/>
        <end position="261"/>
    </location>
</feature>
<dbReference type="EMBL" id="JACOPN010000001">
    <property type="protein sequence ID" value="MBC5716174.1"/>
    <property type="molecule type" value="Genomic_DNA"/>
</dbReference>
<dbReference type="PANTHER" id="PTHR37829">
    <property type="entry name" value="PHAGE-LIKE ELEMENT PBSX PROTEIN XKDT"/>
    <property type="match status" value="1"/>
</dbReference>
<dbReference type="Pfam" id="PF26079">
    <property type="entry name" value="Baseplate_J_C"/>
    <property type="match status" value="1"/>
</dbReference>
<accession>A0A8J6M190</accession>
<dbReference type="Pfam" id="PF26078">
    <property type="entry name" value="Baseplate_J_M"/>
    <property type="match status" value="1"/>
</dbReference>